<dbReference type="Proteomes" id="UP000284333">
    <property type="component" value="Unassembled WGS sequence"/>
</dbReference>
<name>A0A3S3DY46_9NOCA</name>
<proteinExistence type="predicted"/>
<gene>
    <name evidence="2" type="ORF">EF834_15920</name>
</gene>
<protein>
    <submittedName>
        <fullName evidence="2">Carboxymuconolactone decarboxylase family protein</fullName>
    </submittedName>
</protein>
<dbReference type="InterPro" id="IPR004675">
    <property type="entry name" value="AhpD_core"/>
</dbReference>
<dbReference type="GO" id="GO:0051920">
    <property type="term" value="F:peroxiredoxin activity"/>
    <property type="evidence" value="ECO:0007669"/>
    <property type="project" value="InterPro"/>
</dbReference>
<sequence length="183" mass="19100">MPRIPVHTVDSAPEASAATLQALANRTGKVLNIHGEMAHSPVVLAAYSGISDAIAKHGSFDARTREAIALAVGAVDSCDYCQSAHTVMGIGAGLSEEQTISIRRGDDGGDSKLGPLLAVVREATSNVGEVDDATWKTALDAGWTETELTEAFAHIAVNLFTNYFNHYVGTELDLPPAPGLSAT</sequence>
<dbReference type="NCBIfam" id="TIGR00778">
    <property type="entry name" value="ahpD_dom"/>
    <property type="match status" value="1"/>
</dbReference>
<dbReference type="PANTHER" id="PTHR35446:SF3">
    <property type="entry name" value="CMD DOMAIN-CONTAINING PROTEIN"/>
    <property type="match status" value="1"/>
</dbReference>
<organism evidence="2 3">
    <name type="scientific">Rhodococcus spongiicola</name>
    <dbReference type="NCBI Taxonomy" id="2487352"/>
    <lineage>
        <taxon>Bacteria</taxon>
        <taxon>Bacillati</taxon>
        <taxon>Actinomycetota</taxon>
        <taxon>Actinomycetes</taxon>
        <taxon>Mycobacteriales</taxon>
        <taxon>Nocardiaceae</taxon>
        <taxon>Rhodococcus</taxon>
    </lineage>
</organism>
<dbReference type="InterPro" id="IPR029032">
    <property type="entry name" value="AhpD-like"/>
</dbReference>
<evidence type="ECO:0000313" key="2">
    <source>
        <dbReference type="EMBL" id="RVW00877.1"/>
    </source>
</evidence>
<accession>A0A3S3DY46</accession>
<dbReference type="InterPro" id="IPR003779">
    <property type="entry name" value="CMD-like"/>
</dbReference>
<keyword evidence="3" id="KW-1185">Reference proteome</keyword>
<evidence type="ECO:0000259" key="1">
    <source>
        <dbReference type="Pfam" id="PF02627"/>
    </source>
</evidence>
<dbReference type="EMBL" id="RKLN01000006">
    <property type="protein sequence ID" value="RVW00877.1"/>
    <property type="molecule type" value="Genomic_DNA"/>
</dbReference>
<feature type="domain" description="Carboxymuconolactone decarboxylase-like" evidence="1">
    <location>
        <begin position="42"/>
        <end position="102"/>
    </location>
</feature>
<reference evidence="2 3" key="1">
    <citation type="submission" date="2018-11" db="EMBL/GenBank/DDBJ databases">
        <title>Rhodococcus spongicola sp. nov. and Rhodococcus xishaensis sp. nov. from marine sponges.</title>
        <authorList>
            <person name="Li L."/>
            <person name="Lin H.W."/>
        </authorList>
    </citation>
    <scope>NUCLEOTIDE SEQUENCE [LARGE SCALE GENOMIC DNA]</scope>
    <source>
        <strain evidence="2 3">LHW50502</strain>
    </source>
</reference>
<dbReference type="SUPFAM" id="SSF69118">
    <property type="entry name" value="AhpD-like"/>
    <property type="match status" value="1"/>
</dbReference>
<dbReference type="Pfam" id="PF02627">
    <property type="entry name" value="CMD"/>
    <property type="match status" value="1"/>
</dbReference>
<dbReference type="PANTHER" id="PTHR35446">
    <property type="entry name" value="SI:CH211-175M2.5"/>
    <property type="match status" value="1"/>
</dbReference>
<evidence type="ECO:0000313" key="3">
    <source>
        <dbReference type="Proteomes" id="UP000284333"/>
    </source>
</evidence>
<dbReference type="AlphaFoldDB" id="A0A3S3DY46"/>
<dbReference type="RefSeq" id="WP_127948203.1">
    <property type="nucleotide sequence ID" value="NZ_RKLN01000006.1"/>
</dbReference>
<dbReference type="Gene3D" id="1.20.1290.10">
    <property type="entry name" value="AhpD-like"/>
    <property type="match status" value="1"/>
</dbReference>
<comment type="caution">
    <text evidence="2">The sequence shown here is derived from an EMBL/GenBank/DDBJ whole genome shotgun (WGS) entry which is preliminary data.</text>
</comment>
<dbReference type="OrthoDB" id="122912at2"/>